<dbReference type="InterPro" id="IPR036866">
    <property type="entry name" value="RibonucZ/Hydroxyglut_hydro"/>
</dbReference>
<feature type="binding site" evidence="7">
    <location>
        <position position="58"/>
    </location>
    <ligand>
        <name>Zn(2+)</name>
        <dbReference type="ChEBI" id="CHEBI:29105"/>
        <label>1</label>
    </ligand>
</feature>
<dbReference type="Pfam" id="PF16123">
    <property type="entry name" value="HAGH_C"/>
    <property type="match status" value="1"/>
</dbReference>
<dbReference type="HAMAP" id="MF_01374">
    <property type="entry name" value="Glyoxalase_2"/>
    <property type="match status" value="1"/>
</dbReference>
<evidence type="ECO:0000256" key="1">
    <source>
        <dbReference type="ARBA" id="ARBA00001623"/>
    </source>
</evidence>
<comment type="cofactor">
    <cofactor evidence="7">
        <name>Zn(2+)</name>
        <dbReference type="ChEBI" id="CHEBI:29105"/>
    </cofactor>
    <text evidence="7">Binds 2 Zn(2+) ions per subunit.</text>
</comment>
<dbReference type="UniPathway" id="UPA00619">
    <property type="reaction ID" value="UER00676"/>
</dbReference>
<proteinExistence type="inferred from homology"/>
<evidence type="ECO:0000256" key="6">
    <source>
        <dbReference type="ARBA" id="ARBA00022833"/>
    </source>
</evidence>
<organism evidence="9 10">
    <name type="scientific">Kumtagia ephedrae</name>
    <dbReference type="NCBI Taxonomy" id="2116701"/>
    <lineage>
        <taxon>Bacteria</taxon>
        <taxon>Pseudomonadati</taxon>
        <taxon>Pseudomonadota</taxon>
        <taxon>Alphaproteobacteria</taxon>
        <taxon>Hyphomicrobiales</taxon>
        <taxon>Phyllobacteriaceae</taxon>
        <taxon>Kumtagia</taxon>
    </lineage>
</organism>
<evidence type="ECO:0000256" key="3">
    <source>
        <dbReference type="ARBA" id="ARBA00006759"/>
    </source>
</evidence>
<comment type="subunit">
    <text evidence="7">Monomer.</text>
</comment>
<dbReference type="InterPro" id="IPR050110">
    <property type="entry name" value="Glyoxalase_II_hydrolase"/>
</dbReference>
<comment type="similarity">
    <text evidence="3 7">Belongs to the metallo-beta-lactamase superfamily. Glyoxalase II family.</text>
</comment>
<evidence type="ECO:0000256" key="7">
    <source>
        <dbReference type="HAMAP-Rule" id="MF_01374"/>
    </source>
</evidence>
<feature type="binding site" evidence="7">
    <location>
        <position position="60"/>
    </location>
    <ligand>
        <name>Zn(2+)</name>
        <dbReference type="ChEBI" id="CHEBI:29105"/>
        <label>2</label>
    </ligand>
</feature>
<evidence type="ECO:0000313" key="10">
    <source>
        <dbReference type="Proteomes" id="UP000241229"/>
    </source>
</evidence>
<comment type="function">
    <text evidence="7">Thiolesterase that catalyzes the hydrolysis of S-D-lactoyl-glutathione to form glutathione and D-lactic acid.</text>
</comment>
<evidence type="ECO:0000259" key="8">
    <source>
        <dbReference type="SMART" id="SM00849"/>
    </source>
</evidence>
<feature type="binding site" evidence="7">
    <location>
        <position position="56"/>
    </location>
    <ligand>
        <name>Zn(2+)</name>
        <dbReference type="ChEBI" id="CHEBI:29105"/>
        <label>1</label>
    </ligand>
</feature>
<feature type="binding site" evidence="7">
    <location>
        <position position="133"/>
    </location>
    <ligand>
        <name>Zn(2+)</name>
        <dbReference type="ChEBI" id="CHEBI:29105"/>
        <label>2</label>
    </ligand>
</feature>
<dbReference type="OrthoDB" id="9802248at2"/>
<dbReference type="EMBL" id="PXYK01000050">
    <property type="protein sequence ID" value="PSJ50495.1"/>
    <property type="molecule type" value="Genomic_DNA"/>
</dbReference>
<keyword evidence="5 7" id="KW-0378">Hydrolase</keyword>
<evidence type="ECO:0000313" key="9">
    <source>
        <dbReference type="EMBL" id="PSJ50495.1"/>
    </source>
</evidence>
<dbReference type="RefSeq" id="WP_106775584.1">
    <property type="nucleotide sequence ID" value="NZ_PXYK01000050.1"/>
</dbReference>
<dbReference type="InterPro" id="IPR035680">
    <property type="entry name" value="Clx_II_MBL"/>
</dbReference>
<dbReference type="Pfam" id="PF00753">
    <property type="entry name" value="Lactamase_B"/>
    <property type="match status" value="1"/>
</dbReference>
<sequence>MPIDIDQFMCRTDNFGALVRDRQSGETALVDAPEERAILDAVERTGWTPTLILTTHHHGDHVEANLALKKRFGLKIVGPAKEADRIPGIDETVDGGSVLRFGEQEIRVLSTPGHTRGHVSYHLPEAKVVFAADTLFSLGCGRLFEGTPAMMWQSMRTLSALPPDTSVHCGHEYTQANARFALTVDPDNAALKARAREVDRLRADQMPTLPTTIGRELETNPFLRPHDPGIRRTLGMEDASDEEVFAEIRKRKDNF</sequence>
<feature type="binding site" evidence="7">
    <location>
        <position position="114"/>
    </location>
    <ligand>
        <name>Zn(2+)</name>
        <dbReference type="ChEBI" id="CHEBI:29105"/>
        <label>1</label>
    </ligand>
</feature>
<keyword evidence="10" id="KW-1185">Reference proteome</keyword>
<dbReference type="GO" id="GO:0019243">
    <property type="term" value="P:methylglyoxal catabolic process to D-lactate via S-lactoyl-glutathione"/>
    <property type="evidence" value="ECO:0007669"/>
    <property type="project" value="UniProtKB-UniRule"/>
</dbReference>
<dbReference type="PIRSF" id="PIRSF005457">
    <property type="entry name" value="Glx"/>
    <property type="match status" value="1"/>
</dbReference>
<keyword evidence="4 7" id="KW-0479">Metal-binding</keyword>
<dbReference type="PANTHER" id="PTHR43705:SF1">
    <property type="entry name" value="HYDROXYACYLGLUTATHIONE HYDROLASE GLOB"/>
    <property type="match status" value="1"/>
</dbReference>
<comment type="catalytic activity">
    <reaction evidence="1 7">
        <text>an S-(2-hydroxyacyl)glutathione + H2O = a 2-hydroxy carboxylate + glutathione + H(+)</text>
        <dbReference type="Rhea" id="RHEA:21864"/>
        <dbReference type="ChEBI" id="CHEBI:15377"/>
        <dbReference type="ChEBI" id="CHEBI:15378"/>
        <dbReference type="ChEBI" id="CHEBI:57925"/>
        <dbReference type="ChEBI" id="CHEBI:58896"/>
        <dbReference type="ChEBI" id="CHEBI:71261"/>
        <dbReference type="EC" id="3.1.2.6"/>
    </reaction>
</comment>
<reference evidence="9 10" key="1">
    <citation type="submission" date="2018-03" db="EMBL/GenBank/DDBJ databases">
        <title>The draft genome of Mesorhizobium sp. 6GN-30.</title>
        <authorList>
            <person name="Liu L."/>
            <person name="Li L."/>
            <person name="Wang T."/>
            <person name="Zhang X."/>
            <person name="Liang L."/>
        </authorList>
    </citation>
    <scope>NUCLEOTIDE SEQUENCE [LARGE SCALE GENOMIC DNA]</scope>
    <source>
        <strain evidence="9 10">6GN30</strain>
    </source>
</reference>
<feature type="domain" description="Metallo-beta-lactamase" evidence="8">
    <location>
        <begin position="13"/>
        <end position="171"/>
    </location>
</feature>
<dbReference type="NCBIfam" id="TIGR03413">
    <property type="entry name" value="GSH_gloB"/>
    <property type="match status" value="1"/>
</dbReference>
<dbReference type="EC" id="3.1.2.6" evidence="7"/>
<comment type="pathway">
    <text evidence="2 7">Secondary metabolite metabolism; methylglyoxal degradation; (R)-lactate from methylglyoxal: step 2/2.</text>
</comment>
<evidence type="ECO:0000256" key="4">
    <source>
        <dbReference type="ARBA" id="ARBA00022723"/>
    </source>
</evidence>
<dbReference type="InterPro" id="IPR001279">
    <property type="entry name" value="Metallo-B-lactamas"/>
</dbReference>
<accession>A0A2P7RK14</accession>
<protein>
    <recommendedName>
        <fullName evidence="7">Hydroxyacylglutathione hydrolase</fullName>
        <ecNumber evidence="7">3.1.2.6</ecNumber>
    </recommendedName>
    <alternativeName>
        <fullName evidence="7">Glyoxalase II</fullName>
        <shortName evidence="7">Glx II</shortName>
    </alternativeName>
</protein>
<dbReference type="GO" id="GO:0004416">
    <property type="term" value="F:hydroxyacylglutathione hydrolase activity"/>
    <property type="evidence" value="ECO:0007669"/>
    <property type="project" value="UniProtKB-UniRule"/>
</dbReference>
<dbReference type="SMART" id="SM00849">
    <property type="entry name" value="Lactamase_B"/>
    <property type="match status" value="1"/>
</dbReference>
<evidence type="ECO:0000256" key="5">
    <source>
        <dbReference type="ARBA" id="ARBA00022801"/>
    </source>
</evidence>
<dbReference type="SUPFAM" id="SSF56281">
    <property type="entry name" value="Metallo-hydrolase/oxidoreductase"/>
    <property type="match status" value="1"/>
</dbReference>
<dbReference type="GO" id="GO:0046872">
    <property type="term" value="F:metal ion binding"/>
    <property type="evidence" value="ECO:0007669"/>
    <property type="project" value="UniProtKB-KW"/>
</dbReference>
<dbReference type="InterPro" id="IPR032282">
    <property type="entry name" value="HAGH_C"/>
</dbReference>
<feature type="binding site" evidence="7">
    <location>
        <position position="171"/>
    </location>
    <ligand>
        <name>Zn(2+)</name>
        <dbReference type="ChEBI" id="CHEBI:29105"/>
        <label>2</label>
    </ligand>
</feature>
<gene>
    <name evidence="7 9" type="primary">gloB</name>
    <name evidence="9" type="ORF">C7I84_28460</name>
</gene>
<name>A0A2P7RK14_9HYPH</name>
<keyword evidence="6 7" id="KW-0862">Zinc</keyword>
<dbReference type="AlphaFoldDB" id="A0A2P7RK14"/>
<dbReference type="PANTHER" id="PTHR43705">
    <property type="entry name" value="HYDROXYACYLGLUTATHIONE HYDROLASE"/>
    <property type="match status" value="1"/>
</dbReference>
<dbReference type="Gene3D" id="3.60.15.10">
    <property type="entry name" value="Ribonuclease Z/Hydroxyacylglutathione hydrolase-like"/>
    <property type="match status" value="1"/>
</dbReference>
<dbReference type="CDD" id="cd07723">
    <property type="entry name" value="hydroxyacylglutathione_hydrolase_MBL-fold"/>
    <property type="match status" value="1"/>
</dbReference>
<feature type="binding site" evidence="7">
    <location>
        <position position="133"/>
    </location>
    <ligand>
        <name>Zn(2+)</name>
        <dbReference type="ChEBI" id="CHEBI:29105"/>
        <label>1</label>
    </ligand>
</feature>
<dbReference type="Proteomes" id="UP000241229">
    <property type="component" value="Unassembled WGS sequence"/>
</dbReference>
<comment type="caution">
    <text evidence="9">The sequence shown here is derived from an EMBL/GenBank/DDBJ whole genome shotgun (WGS) entry which is preliminary data.</text>
</comment>
<dbReference type="InterPro" id="IPR017782">
    <property type="entry name" value="Hydroxyacylglutathione_Hdrlase"/>
</dbReference>
<evidence type="ECO:0000256" key="2">
    <source>
        <dbReference type="ARBA" id="ARBA00004963"/>
    </source>
</evidence>
<feature type="binding site" evidence="7">
    <location>
        <position position="61"/>
    </location>
    <ligand>
        <name>Zn(2+)</name>
        <dbReference type="ChEBI" id="CHEBI:29105"/>
        <label>2</label>
    </ligand>
</feature>